<dbReference type="PANTHER" id="PTHR45661:SF3">
    <property type="entry name" value="IG-LIKE DOMAIN-CONTAINING PROTEIN"/>
    <property type="match status" value="1"/>
</dbReference>
<keyword evidence="4" id="KW-1185">Reference proteome</keyword>
<dbReference type="Gene3D" id="3.40.50.12480">
    <property type="match status" value="2"/>
</dbReference>
<evidence type="ECO:0000259" key="2">
    <source>
        <dbReference type="Pfam" id="PF18998"/>
    </source>
</evidence>
<dbReference type="InterPro" id="IPR032675">
    <property type="entry name" value="LRR_dom_sf"/>
</dbReference>
<evidence type="ECO:0000256" key="1">
    <source>
        <dbReference type="SAM" id="SignalP"/>
    </source>
</evidence>
<feature type="signal peptide" evidence="1">
    <location>
        <begin position="1"/>
        <end position="26"/>
    </location>
</feature>
<dbReference type="SUPFAM" id="SSF52058">
    <property type="entry name" value="L domain-like"/>
    <property type="match status" value="1"/>
</dbReference>
<feature type="domain" description="Bacterial repeat" evidence="2">
    <location>
        <begin position="627"/>
        <end position="694"/>
    </location>
</feature>
<dbReference type="InterPro" id="IPR026906">
    <property type="entry name" value="LRR_5"/>
</dbReference>
<dbReference type="Pfam" id="PF18998">
    <property type="entry name" value="Flg_new_2"/>
    <property type="match status" value="3"/>
</dbReference>
<organism evidence="3 4">
    <name type="scientific">Porphyromonas circumdentaria</name>
    <dbReference type="NCBI Taxonomy" id="29524"/>
    <lineage>
        <taxon>Bacteria</taxon>
        <taxon>Pseudomonadati</taxon>
        <taxon>Bacteroidota</taxon>
        <taxon>Bacteroidia</taxon>
        <taxon>Bacteroidales</taxon>
        <taxon>Porphyromonadaceae</taxon>
        <taxon>Porphyromonas</taxon>
    </lineage>
</organism>
<dbReference type="RefSeq" id="WP_078736518.1">
    <property type="nucleotide sequence ID" value="NZ_FUXE01000004.1"/>
</dbReference>
<feature type="chain" id="PRO_5013069308" evidence="1">
    <location>
        <begin position="27"/>
        <end position="857"/>
    </location>
</feature>
<dbReference type="EMBL" id="FUXE01000004">
    <property type="protein sequence ID" value="SJZ59069.1"/>
    <property type="molecule type" value="Genomic_DNA"/>
</dbReference>
<gene>
    <name evidence="3" type="ORF">SAMN02745171_00560</name>
</gene>
<keyword evidence="1" id="KW-0732">Signal</keyword>
<dbReference type="InterPro" id="IPR044060">
    <property type="entry name" value="Bacterial_rp_domain"/>
</dbReference>
<dbReference type="Gene3D" id="3.80.10.10">
    <property type="entry name" value="Ribonuclease Inhibitor"/>
    <property type="match status" value="1"/>
</dbReference>
<dbReference type="OrthoDB" id="1058315at2"/>
<dbReference type="Pfam" id="PF13306">
    <property type="entry name" value="LRR_5"/>
    <property type="match status" value="1"/>
</dbReference>
<protein>
    <submittedName>
        <fullName evidence="3">Leucine rich repeat-containing protein</fullName>
    </submittedName>
</protein>
<dbReference type="STRING" id="29524.SAMN02745171_00560"/>
<accession>A0A1T4LWE8</accession>
<sequence>MYKKFTLLLSNLALLIAFLSIGKVQAQQTFSLGDYDTTTEHFQGSIGQKAPFDFDYKYSRSQQLYTTEDLNGLEGKEITEIRMRVYNQDGMIYVDDYSVNLRLYLTNTEITEFKKKEGENKYRWHDIDKEKDLCATMTFSGSFMDELSEDFEIVIKLDKPFLYTGKSMLMTMEAEANQALGEVSQTYIDFYCYPKNVSGKPITTIYKADDSKNVATPEGYGEYSNGSGLKQRAVLKISYRTPEPTPIDDPLDPVNPVITVKEAGKIENQLKTITNLAACESLTVIGSITPTDIAFIQSNMGGLKKLDMQQATIEGNALPKTAFSKHPNLAEVILPSNLTLIDDAALSDMPKLTRVVMGNEVTTIGMNAFALSRSLQDIVLSDKLIKISSDAFKECKALKNIDIPNSVTIIEQNAFTESGLVAFKAPERLQTIERMCFLNCADLKEIYLPASITELKIQALGNCKSLTKVTSLNVTPPTLHAKTFDKVKLATVELYVATDEAVTAYKAANWWKNFGNIKRMGEVVKEFYKLTYKSAYEEGTVKAYRGEEELPTEASIEEGTTIRFVATPKEEVYLLKKWKINNKEVLATSAEYAMEIKEETTVEAIFEEAYTRHRVSFQANNAEWGRVSATIGGNEIESSSLQKADQTVTFTAHPAPNYHLKHWLVNGKETPKQGESTLEVVLNKQTLVEAVFERDIIYYQLSISISDNNGGVYATVGGGRIPLSSRQKEGTEVEITAEPEDNYTFDFWTINGKKSEQTEPTLQITMDTNYRIVANFKKIVSNEQIAKGRSVQCTVAQGILQVSYGVEGASVHLFDTNGLLIEKSAIHAGQAVFNLHEGIYLVHVEGSEEAVKVSVRR</sequence>
<evidence type="ECO:0000313" key="3">
    <source>
        <dbReference type="EMBL" id="SJZ59069.1"/>
    </source>
</evidence>
<feature type="domain" description="Bacterial repeat" evidence="2">
    <location>
        <begin position="715"/>
        <end position="779"/>
    </location>
</feature>
<name>A0A1T4LWE8_9PORP</name>
<proteinExistence type="predicted"/>
<dbReference type="AlphaFoldDB" id="A0A1T4LWE8"/>
<evidence type="ECO:0000313" key="4">
    <source>
        <dbReference type="Proteomes" id="UP000190121"/>
    </source>
</evidence>
<dbReference type="PANTHER" id="PTHR45661">
    <property type="entry name" value="SURFACE ANTIGEN"/>
    <property type="match status" value="1"/>
</dbReference>
<dbReference type="Proteomes" id="UP000190121">
    <property type="component" value="Unassembled WGS sequence"/>
</dbReference>
<dbReference type="InterPro" id="IPR053139">
    <property type="entry name" value="Surface_bspA-like"/>
</dbReference>
<feature type="domain" description="Bacterial repeat" evidence="2">
    <location>
        <begin position="553"/>
        <end position="608"/>
    </location>
</feature>
<reference evidence="4" key="1">
    <citation type="submission" date="2017-02" db="EMBL/GenBank/DDBJ databases">
        <authorList>
            <person name="Varghese N."/>
            <person name="Submissions S."/>
        </authorList>
    </citation>
    <scope>NUCLEOTIDE SEQUENCE [LARGE SCALE GENOMIC DNA]</scope>
    <source>
        <strain evidence="4">ATCC 51356</strain>
    </source>
</reference>